<name>A0ABS5P555_9FLAO</name>
<sequence length="47" mass="5481">MKTNIYTNYDQNENFSNENAENIVEQSETVTSGYKSTRDQLLCWGED</sequence>
<evidence type="ECO:0000256" key="1">
    <source>
        <dbReference type="SAM" id="MobiDB-lite"/>
    </source>
</evidence>
<dbReference type="Proteomes" id="UP000722625">
    <property type="component" value="Unassembled WGS sequence"/>
</dbReference>
<proteinExistence type="predicted"/>
<comment type="caution">
    <text evidence="2">The sequence shown here is derived from an EMBL/GenBank/DDBJ whole genome shotgun (WGS) entry which is preliminary data.</text>
</comment>
<accession>A0ABS5P555</accession>
<feature type="region of interest" description="Disordered" evidence="1">
    <location>
        <begin position="1"/>
        <end position="26"/>
    </location>
</feature>
<reference evidence="2 3" key="1">
    <citation type="journal article" date="2018" name="Int. J. Syst. Evol. Microbiol.">
        <title>Flavobacterium chryseum sp. nov. and Flavobacterium psychroterrae sp. nov., novel environmental bacteria isolated from Antarctica.</title>
        <authorList>
            <person name="Kralova S."/>
            <person name="Svec P."/>
            <person name="Busse H.J."/>
            <person name="Stankova E."/>
            <person name="Vaczi P."/>
            <person name="Sedlacek I."/>
        </authorList>
    </citation>
    <scope>NUCLEOTIDE SEQUENCE [LARGE SCALE GENOMIC DNA]</scope>
    <source>
        <strain evidence="2 3">CCM 8827</strain>
    </source>
</reference>
<evidence type="ECO:0000313" key="3">
    <source>
        <dbReference type="Proteomes" id="UP000722625"/>
    </source>
</evidence>
<dbReference type="RefSeq" id="WP_213293511.1">
    <property type="nucleotide sequence ID" value="NZ_JAGYVZ010000001.1"/>
</dbReference>
<protein>
    <submittedName>
        <fullName evidence="2">Uncharacterized protein</fullName>
    </submittedName>
</protein>
<gene>
    <name evidence="2" type="ORF">KHA90_00105</name>
</gene>
<evidence type="ECO:0000313" key="2">
    <source>
        <dbReference type="EMBL" id="MBS7229413.1"/>
    </source>
</evidence>
<organism evidence="2 3">
    <name type="scientific">Flavobacterium psychroterrae</name>
    <dbReference type="NCBI Taxonomy" id="2133767"/>
    <lineage>
        <taxon>Bacteria</taxon>
        <taxon>Pseudomonadati</taxon>
        <taxon>Bacteroidota</taxon>
        <taxon>Flavobacteriia</taxon>
        <taxon>Flavobacteriales</taxon>
        <taxon>Flavobacteriaceae</taxon>
        <taxon>Flavobacterium</taxon>
    </lineage>
</organism>
<keyword evidence="3" id="KW-1185">Reference proteome</keyword>
<dbReference type="EMBL" id="JAGYVZ010000001">
    <property type="protein sequence ID" value="MBS7229413.1"/>
    <property type="molecule type" value="Genomic_DNA"/>
</dbReference>